<name>A0A328TT39_9GAMM</name>
<accession>A0A328TT39</accession>
<dbReference type="EMBL" id="LJAM02000015">
    <property type="protein sequence ID" value="RAP72742.1"/>
    <property type="molecule type" value="Genomic_DNA"/>
</dbReference>
<gene>
    <name evidence="1" type="ORF">ACZ87_00415</name>
</gene>
<reference evidence="1" key="1">
    <citation type="submission" date="2018-04" db="EMBL/GenBank/DDBJ databases">
        <title>Genomes of the Obligate Erwinia dacicola and Facultative Enterobacter sp. OLF Endosymbionts of the Olive Fruit fly, Bactrocera oleae.</title>
        <authorList>
            <person name="Estes A.M."/>
            <person name="Hearn D.J."/>
            <person name="Agarwal S."/>
            <person name="Pierson E.A."/>
            <person name="Dunning-Hotopp J.C."/>
        </authorList>
    </citation>
    <scope>NUCLEOTIDE SEQUENCE [LARGE SCALE GENOMIC DNA]</scope>
    <source>
        <strain evidence="1">Oroville</strain>
    </source>
</reference>
<organism evidence="1 2">
    <name type="scientific">Candidatus Erwinia dacicola</name>
    <dbReference type="NCBI Taxonomy" id="252393"/>
    <lineage>
        <taxon>Bacteria</taxon>
        <taxon>Pseudomonadati</taxon>
        <taxon>Pseudomonadota</taxon>
        <taxon>Gammaproteobacteria</taxon>
        <taxon>Enterobacterales</taxon>
        <taxon>Erwiniaceae</taxon>
        <taxon>Erwinia</taxon>
    </lineage>
</organism>
<proteinExistence type="predicted"/>
<sequence length="47" mass="5439">SAARTTDWLALLTRLSTLRMKWTRQRLTAQAIITATLTTQLFLRTFT</sequence>
<evidence type="ECO:0000313" key="1">
    <source>
        <dbReference type="EMBL" id="RAP72742.1"/>
    </source>
</evidence>
<dbReference type="Proteomes" id="UP000244334">
    <property type="component" value="Unassembled WGS sequence"/>
</dbReference>
<dbReference type="AlphaFoldDB" id="A0A328TT39"/>
<comment type="caution">
    <text evidence="1">The sequence shown here is derived from an EMBL/GenBank/DDBJ whole genome shotgun (WGS) entry which is preliminary data.</text>
</comment>
<evidence type="ECO:0000313" key="2">
    <source>
        <dbReference type="Proteomes" id="UP000244334"/>
    </source>
</evidence>
<feature type="non-terminal residue" evidence="1">
    <location>
        <position position="1"/>
    </location>
</feature>
<protein>
    <submittedName>
        <fullName evidence="1">Uncharacterized protein</fullName>
    </submittedName>
</protein>
<keyword evidence="2" id="KW-1185">Reference proteome</keyword>